<dbReference type="RefSeq" id="WP_124088541.1">
    <property type="nucleotide sequence ID" value="NZ_UXAW01000118.1"/>
</dbReference>
<dbReference type="GO" id="GO:0010181">
    <property type="term" value="F:FMN binding"/>
    <property type="evidence" value="ECO:0007669"/>
    <property type="project" value="InterPro"/>
</dbReference>
<dbReference type="Gene3D" id="2.30.110.10">
    <property type="entry name" value="Electron Transport, Fmn-binding Protein, Chain A"/>
    <property type="match status" value="1"/>
</dbReference>
<dbReference type="PANTHER" id="PTHR30466">
    <property type="entry name" value="FLAVIN REDUCTASE"/>
    <property type="match status" value="1"/>
</dbReference>
<dbReference type="GO" id="GO:0006208">
    <property type="term" value="P:pyrimidine nucleobase catabolic process"/>
    <property type="evidence" value="ECO:0007669"/>
    <property type="project" value="TreeGrafter"/>
</dbReference>
<sequence>MSETDTLPDPRALRDAFGCFMTGVTVVTTIDETGHPVGFTANSFSSVSLDPPLLLVSIANASRSLPVFKGAKGFAVNILAEGQKQVSATFARPAEDRFSTIYWRKGPVGAPLIAGVSAWFDCTLHQAIEAGDHTILIGRIGGFEATQEPGLGYYRGAYVTPAATAAQLPTGPDVVISAILEAEGQVLLKGDGHGGLTLPMARVGREGVQTALSTLIASTGVQAAAGSIYAVYEDTAQACQHIAFRCPAVPGKAATGAFVDLTPEGVAEVSDPAARIMLNRLADEARMGNYGVYFGTNEQGMVTRANKGKDQ</sequence>
<dbReference type="PANTHER" id="PTHR30466:SF1">
    <property type="entry name" value="FMN REDUCTASE (NADH) RUTF"/>
    <property type="match status" value="1"/>
</dbReference>
<dbReference type="GO" id="GO:0042602">
    <property type="term" value="F:riboflavin reductase (NADPH) activity"/>
    <property type="evidence" value="ECO:0007669"/>
    <property type="project" value="TreeGrafter"/>
</dbReference>
<dbReference type="Proteomes" id="UP000277498">
    <property type="component" value="Unassembled WGS sequence"/>
</dbReference>
<feature type="domain" description="Flavin reductase like" evidence="2">
    <location>
        <begin position="17"/>
        <end position="160"/>
    </location>
</feature>
<dbReference type="SMART" id="SM00903">
    <property type="entry name" value="Flavin_Reduct"/>
    <property type="match status" value="1"/>
</dbReference>
<organism evidence="3 4">
    <name type="scientific">Pseudogemmobacter humi</name>
    <dbReference type="NCBI Taxonomy" id="2483812"/>
    <lineage>
        <taxon>Bacteria</taxon>
        <taxon>Pseudomonadati</taxon>
        <taxon>Pseudomonadota</taxon>
        <taxon>Alphaproteobacteria</taxon>
        <taxon>Rhodobacterales</taxon>
        <taxon>Paracoccaceae</taxon>
        <taxon>Pseudogemmobacter</taxon>
    </lineage>
</organism>
<keyword evidence="1 3" id="KW-0560">Oxidoreductase</keyword>
<dbReference type="Gene3D" id="3.90.79.10">
    <property type="entry name" value="Nucleoside Triphosphate Pyrophosphohydrolase"/>
    <property type="match status" value="1"/>
</dbReference>
<reference evidence="3 4" key="1">
    <citation type="submission" date="2018-11" db="EMBL/GenBank/DDBJ databases">
        <authorList>
            <person name="Criscuolo A."/>
        </authorList>
    </citation>
    <scope>NUCLEOTIDE SEQUENCE [LARGE SCALE GENOMIC DNA]</scope>
    <source>
        <strain evidence="3">ACIP111625</strain>
    </source>
</reference>
<dbReference type="Pfam" id="PF01613">
    <property type="entry name" value="Flavin_Reduct"/>
    <property type="match status" value="1"/>
</dbReference>
<dbReference type="GO" id="GO:0052874">
    <property type="term" value="F:FMN reductase (NADH) activity"/>
    <property type="evidence" value="ECO:0007669"/>
    <property type="project" value="UniProtKB-EC"/>
</dbReference>
<keyword evidence="4" id="KW-1185">Reference proteome</keyword>
<evidence type="ECO:0000313" key="4">
    <source>
        <dbReference type="Proteomes" id="UP000277498"/>
    </source>
</evidence>
<dbReference type="SUPFAM" id="SSF50475">
    <property type="entry name" value="FMN-binding split barrel"/>
    <property type="match status" value="1"/>
</dbReference>
<proteinExistence type="predicted"/>
<dbReference type="InterPro" id="IPR012349">
    <property type="entry name" value="Split_barrel_FMN-bd"/>
</dbReference>
<evidence type="ECO:0000256" key="1">
    <source>
        <dbReference type="ARBA" id="ARBA00023002"/>
    </source>
</evidence>
<dbReference type="InterPro" id="IPR002563">
    <property type="entry name" value="Flavin_Rdtase-like_dom"/>
</dbReference>
<evidence type="ECO:0000259" key="2">
    <source>
        <dbReference type="SMART" id="SM00903"/>
    </source>
</evidence>
<dbReference type="AlphaFoldDB" id="A0A3P5XFF4"/>
<dbReference type="InterPro" id="IPR050268">
    <property type="entry name" value="NADH-dep_flavin_reductase"/>
</dbReference>
<evidence type="ECO:0000313" key="3">
    <source>
        <dbReference type="EMBL" id="VDC33472.1"/>
    </source>
</evidence>
<protein>
    <submittedName>
        <fullName evidence="3">FMN reductase (NADH) NtaB</fullName>
        <ecNumber evidence="3">1.5.1.42</ecNumber>
    </submittedName>
</protein>
<dbReference type="EC" id="1.5.1.42" evidence="3"/>
<accession>A0A3P5XFF4</accession>
<dbReference type="OrthoDB" id="9792858at2"/>
<name>A0A3P5XFF4_9RHOB</name>
<dbReference type="EMBL" id="UXAW01000118">
    <property type="protein sequence ID" value="VDC33472.1"/>
    <property type="molecule type" value="Genomic_DNA"/>
</dbReference>
<gene>
    <name evidence="3" type="primary">ntaB</name>
    <name evidence="3" type="ORF">XINFAN_03864</name>
</gene>